<name>A0A084VKQ2_ANOSI</name>
<dbReference type="EMBL" id="ATLV01014236">
    <property type="status" value="NOT_ANNOTATED_CDS"/>
    <property type="molecule type" value="Genomic_DNA"/>
</dbReference>
<dbReference type="VEuPathDB" id="VectorBase:ASIC005823"/>
<dbReference type="AlphaFoldDB" id="A0A084VKQ2"/>
<dbReference type="EMBL" id="KE524948">
    <property type="protein sequence ID" value="KFB38546.1"/>
    <property type="molecule type" value="Genomic_DNA"/>
</dbReference>
<dbReference type="EnsemblMetazoa" id="ASIC005823-RA">
    <property type="protein sequence ID" value="ASIC005823-PA"/>
    <property type="gene ID" value="ASIC005823"/>
</dbReference>
<evidence type="ECO:0000313" key="3">
    <source>
        <dbReference type="EnsemblMetazoa" id="ASIC005823-PA"/>
    </source>
</evidence>
<accession>A0A084VKQ2</accession>
<dbReference type="Proteomes" id="UP000030765">
    <property type="component" value="Unassembled WGS sequence"/>
</dbReference>
<gene>
    <name evidence="2" type="ORF">ZHAS_00005823</name>
</gene>
<sequence length="146" mass="16582">MIEQRAIGAACAGRNGHSGTLFQDELIATHSDGNEFVYVIDVGANEKSFPPGPKRMFDRQGHQQSPCASGLFGRNRNDLLFSARSLAPRARHNDRWKSRLRLNMEMELMEPIRTHTERASNAHRTRGQGESDRTESESWRPSFKDE</sequence>
<feature type="region of interest" description="Disordered" evidence="1">
    <location>
        <begin position="50"/>
        <end position="70"/>
    </location>
</feature>
<feature type="compositionally biased region" description="Basic and acidic residues" evidence="1">
    <location>
        <begin position="127"/>
        <end position="146"/>
    </location>
</feature>
<evidence type="ECO:0000313" key="2">
    <source>
        <dbReference type="EMBL" id="KFB38546.1"/>
    </source>
</evidence>
<protein>
    <submittedName>
        <fullName evidence="2 3">Uncharacterized protein</fullName>
    </submittedName>
</protein>
<evidence type="ECO:0000256" key="1">
    <source>
        <dbReference type="SAM" id="MobiDB-lite"/>
    </source>
</evidence>
<reference evidence="2 4" key="1">
    <citation type="journal article" date="2014" name="BMC Genomics">
        <title>Genome sequence of Anopheles sinensis provides insight into genetics basis of mosquito competence for malaria parasites.</title>
        <authorList>
            <person name="Zhou D."/>
            <person name="Zhang D."/>
            <person name="Ding G."/>
            <person name="Shi L."/>
            <person name="Hou Q."/>
            <person name="Ye Y."/>
            <person name="Xu Y."/>
            <person name="Zhou H."/>
            <person name="Xiong C."/>
            <person name="Li S."/>
            <person name="Yu J."/>
            <person name="Hong S."/>
            <person name="Yu X."/>
            <person name="Zou P."/>
            <person name="Chen C."/>
            <person name="Chang X."/>
            <person name="Wang W."/>
            <person name="Lv Y."/>
            <person name="Sun Y."/>
            <person name="Ma L."/>
            <person name="Shen B."/>
            <person name="Zhu C."/>
        </authorList>
    </citation>
    <scope>NUCLEOTIDE SEQUENCE [LARGE SCALE GENOMIC DNA]</scope>
</reference>
<organism evidence="2">
    <name type="scientific">Anopheles sinensis</name>
    <name type="common">Mosquito</name>
    <dbReference type="NCBI Taxonomy" id="74873"/>
    <lineage>
        <taxon>Eukaryota</taxon>
        <taxon>Metazoa</taxon>
        <taxon>Ecdysozoa</taxon>
        <taxon>Arthropoda</taxon>
        <taxon>Hexapoda</taxon>
        <taxon>Insecta</taxon>
        <taxon>Pterygota</taxon>
        <taxon>Neoptera</taxon>
        <taxon>Endopterygota</taxon>
        <taxon>Diptera</taxon>
        <taxon>Nematocera</taxon>
        <taxon>Culicoidea</taxon>
        <taxon>Culicidae</taxon>
        <taxon>Anophelinae</taxon>
        <taxon>Anopheles</taxon>
    </lineage>
</organism>
<feature type="region of interest" description="Disordered" evidence="1">
    <location>
        <begin position="112"/>
        <end position="146"/>
    </location>
</feature>
<evidence type="ECO:0000313" key="4">
    <source>
        <dbReference type="Proteomes" id="UP000030765"/>
    </source>
</evidence>
<reference evidence="3" key="2">
    <citation type="submission" date="2020-05" db="UniProtKB">
        <authorList>
            <consortium name="EnsemblMetazoa"/>
        </authorList>
    </citation>
    <scope>IDENTIFICATION</scope>
</reference>
<keyword evidence="4" id="KW-1185">Reference proteome</keyword>
<proteinExistence type="predicted"/>